<accession>A0ABP9YTM2</accession>
<protein>
    <recommendedName>
        <fullName evidence="9">ATP-NAD kinase</fullName>
    </recommendedName>
</protein>
<evidence type="ECO:0000256" key="1">
    <source>
        <dbReference type="ARBA" id="ARBA00010995"/>
    </source>
</evidence>
<feature type="compositionally biased region" description="Acidic residues" evidence="6">
    <location>
        <begin position="598"/>
        <end position="610"/>
    </location>
</feature>
<evidence type="ECO:0000256" key="4">
    <source>
        <dbReference type="ARBA" id="ARBA00022857"/>
    </source>
</evidence>
<feature type="compositionally biased region" description="Basic and acidic residues" evidence="6">
    <location>
        <begin position="563"/>
        <end position="575"/>
    </location>
</feature>
<comment type="caution">
    <text evidence="7">The sequence shown here is derived from an EMBL/GenBank/DDBJ whole genome shotgun (WGS) entry which is preliminary data.</text>
</comment>
<evidence type="ECO:0000256" key="2">
    <source>
        <dbReference type="ARBA" id="ARBA00022679"/>
    </source>
</evidence>
<dbReference type="InterPro" id="IPR017438">
    <property type="entry name" value="ATP-NAD_kinase_N"/>
</dbReference>
<dbReference type="Pfam" id="PF01513">
    <property type="entry name" value="NAD_kinase"/>
    <property type="match status" value="1"/>
</dbReference>
<organism evidence="7 8">
    <name type="scientific">Mucor flavus</name>
    <dbReference type="NCBI Taxonomy" id="439312"/>
    <lineage>
        <taxon>Eukaryota</taxon>
        <taxon>Fungi</taxon>
        <taxon>Fungi incertae sedis</taxon>
        <taxon>Mucoromycota</taxon>
        <taxon>Mucoromycotina</taxon>
        <taxon>Mucoromycetes</taxon>
        <taxon>Mucorales</taxon>
        <taxon>Mucorineae</taxon>
        <taxon>Mucoraceae</taxon>
        <taxon>Mucor</taxon>
    </lineage>
</organism>
<evidence type="ECO:0000256" key="5">
    <source>
        <dbReference type="ARBA" id="ARBA00023027"/>
    </source>
</evidence>
<dbReference type="SUPFAM" id="SSF111331">
    <property type="entry name" value="NAD kinase/diacylglycerol kinase-like"/>
    <property type="match status" value="1"/>
</dbReference>
<dbReference type="Pfam" id="PF20143">
    <property type="entry name" value="NAD_kinase_C"/>
    <property type="match status" value="1"/>
</dbReference>
<comment type="similarity">
    <text evidence="1">Belongs to the NAD kinase family.</text>
</comment>
<evidence type="ECO:0000256" key="3">
    <source>
        <dbReference type="ARBA" id="ARBA00022777"/>
    </source>
</evidence>
<feature type="compositionally biased region" description="Low complexity" evidence="6">
    <location>
        <begin position="489"/>
        <end position="502"/>
    </location>
</feature>
<dbReference type="EMBL" id="BAABUK010000006">
    <property type="protein sequence ID" value="GAA5810218.1"/>
    <property type="molecule type" value="Genomic_DNA"/>
</dbReference>
<reference evidence="7 8" key="1">
    <citation type="submission" date="2024-04" db="EMBL/GenBank/DDBJ databases">
        <title>genome sequences of Mucor flavus KT1a and Helicostylum pulchrum KT1b strains isolated from the surface of a dry-aged beef.</title>
        <authorList>
            <person name="Toyotome T."/>
            <person name="Hosono M."/>
            <person name="Torimaru M."/>
            <person name="Fukuda K."/>
            <person name="Mikami N."/>
        </authorList>
    </citation>
    <scope>NUCLEOTIDE SEQUENCE [LARGE SCALE GENOMIC DNA]</scope>
    <source>
        <strain evidence="7 8">KT1a</strain>
    </source>
</reference>
<evidence type="ECO:0000313" key="8">
    <source>
        <dbReference type="Proteomes" id="UP001473302"/>
    </source>
</evidence>
<dbReference type="HAMAP" id="MF_00361">
    <property type="entry name" value="NAD_kinase"/>
    <property type="match status" value="1"/>
</dbReference>
<dbReference type="InterPro" id="IPR002504">
    <property type="entry name" value="NADK"/>
</dbReference>
<proteinExistence type="inferred from homology"/>
<keyword evidence="2" id="KW-0808">Transferase</keyword>
<sequence>MKPASNNISCTALTDALTTLAHNTSPDRPQTIEAVSRKHTCRLADTAEAVREVARKMSKRRFFFNPLYLGKTRVKWDVVKSVMLITKPGDASLIGMTRDIALFLIETPRNGLENGITVFVDEKLKGSKRFYYDKILQKHPLATEKLKFWNPELCASKPKSFDFIVTLGGDGTVLFSSWLFQSYVPPVIPFHLGSLGFLTPFDFDRFRQHLFNAMNRGVRINLRGRLTCTVYRRVPHTDDETKYVQLRNVVRDPITGKFSVGGWCQELKKRQQQAAADGKPKKFGEVDGDDVEEGIRPDEQLIEPLGEERQVPCFTTVPVEKYHVINDLVVDRGPSPFVSLLELFGDDKHLTTVQADGLAISTPTGSTAYSLSAGGSLTHPDIHAILITPICPHTLSFRPTLVPDSMELRICVPFNSRNTAWVSFDGRGRVEIKQGDHIKVTASKYPFPTVCKEDQATDWFNSLQNCLHWNRRERQKSFAVVESHPNHPSSKSLSSSSRSASSQHIALTRSGFPPVTRSGTQSPPPPAPHTHHNNTRKSSGSSTTSGSSDAGHDEVFGMFYDDDSQKGRYRGEKGTGRRCSHCGEDNISDTGSNYESTDSFESDDDSDDSTPEAFNGWTDEEIIKARYMARIAKELENVSIKDKVHSIIE</sequence>
<keyword evidence="8" id="KW-1185">Reference proteome</keyword>
<dbReference type="Proteomes" id="UP001473302">
    <property type="component" value="Unassembled WGS sequence"/>
</dbReference>
<evidence type="ECO:0008006" key="9">
    <source>
        <dbReference type="Google" id="ProtNLM"/>
    </source>
</evidence>
<gene>
    <name evidence="7" type="ORF">MFLAVUS_003637</name>
</gene>
<dbReference type="Gene3D" id="2.60.200.30">
    <property type="entry name" value="Probable inorganic polyphosphate/atp-NAD kinase, domain 2"/>
    <property type="match status" value="1"/>
</dbReference>
<feature type="compositionally biased region" description="Low complexity" evidence="6">
    <location>
        <begin position="538"/>
        <end position="548"/>
    </location>
</feature>
<keyword evidence="4" id="KW-0521">NADP</keyword>
<evidence type="ECO:0000256" key="6">
    <source>
        <dbReference type="SAM" id="MobiDB-lite"/>
    </source>
</evidence>
<feature type="region of interest" description="Disordered" evidence="6">
    <location>
        <begin position="480"/>
        <end position="614"/>
    </location>
</feature>
<keyword evidence="3" id="KW-0418">Kinase</keyword>
<dbReference type="InterPro" id="IPR016064">
    <property type="entry name" value="NAD/diacylglycerol_kinase_sf"/>
</dbReference>
<dbReference type="Gene3D" id="3.40.50.10330">
    <property type="entry name" value="Probable inorganic polyphosphate/atp-NAD kinase, domain 1"/>
    <property type="match status" value="1"/>
</dbReference>
<evidence type="ECO:0000313" key="7">
    <source>
        <dbReference type="EMBL" id="GAA5810218.1"/>
    </source>
</evidence>
<dbReference type="PANTHER" id="PTHR20275">
    <property type="entry name" value="NAD KINASE"/>
    <property type="match status" value="1"/>
</dbReference>
<keyword evidence="5" id="KW-0520">NAD</keyword>
<name>A0ABP9YTM2_9FUNG</name>
<dbReference type="PANTHER" id="PTHR20275:SF0">
    <property type="entry name" value="NAD KINASE"/>
    <property type="match status" value="1"/>
</dbReference>
<dbReference type="InterPro" id="IPR017437">
    <property type="entry name" value="ATP-NAD_kinase_PpnK-typ_C"/>
</dbReference>